<keyword evidence="8 9" id="KW-0234">DNA repair</keyword>
<dbReference type="GO" id="GO:0016887">
    <property type="term" value="F:ATP hydrolysis activity"/>
    <property type="evidence" value="ECO:0007669"/>
    <property type="project" value="UniProtKB-UniRule"/>
</dbReference>
<evidence type="ECO:0000313" key="12">
    <source>
        <dbReference type="EMBL" id="VFJ70430.1"/>
    </source>
</evidence>
<dbReference type="Pfam" id="PF16326">
    <property type="entry name" value="ABC_tran_CTD"/>
    <property type="match status" value="1"/>
</dbReference>
<dbReference type="EC" id="3.6.1.-" evidence="9"/>
<dbReference type="GO" id="GO:0043022">
    <property type="term" value="F:ribosome binding"/>
    <property type="evidence" value="ECO:0007669"/>
    <property type="project" value="UniProtKB-UniRule"/>
</dbReference>
<dbReference type="SMART" id="SM00382">
    <property type="entry name" value="AAA"/>
    <property type="match status" value="2"/>
</dbReference>
<dbReference type="InterPro" id="IPR051309">
    <property type="entry name" value="ABCF_ATPase"/>
</dbReference>
<organism evidence="12">
    <name type="scientific">Candidatus Kentrum sp. FW</name>
    <dbReference type="NCBI Taxonomy" id="2126338"/>
    <lineage>
        <taxon>Bacteria</taxon>
        <taxon>Pseudomonadati</taxon>
        <taxon>Pseudomonadota</taxon>
        <taxon>Gammaproteobacteria</taxon>
        <taxon>Candidatus Kentrum</taxon>
    </lineage>
</organism>
<sequence>MPLISLRNAQLSFGGPVILDRISLTIEKGERICLLGRNGAGKSTLMKLIAGELQPDDGQITRRQGSIIARLAQEVPGDVTGSVFDVVSSGLGTLGELIRQYHHLATRLETRSDAALLRQLSAVQHRLEADNGWQTEQRVEAIVSRLSMDPDLAFSTLSGGLKRRVLLAKALVVEPELLLLDEPTNHLDIASIDWLEGFLSGFNGALLFVTHDRRFLRRLATRIIEIDRGHLTDWPGDYRNFLRRKDEMLNAEEKANARFDKKLAREEVWIRQGIKARRTRNEGRVRALQAMREERNRRRIVPGKVKMARHEAEQSGKLAVEAEDIGYAWNGVPIIKEFSTIILRGDRVGVIGPNGVGKTTLLNLLFPPATHTSFNNPQQLISTTEAENPRELSPAAQGRLVPSTGRLRLGTRLQVAYFDQMRGALDEEKSVRDNVADGSDRIMINGRTRHVVGYLQDFLFPPDRIRQPVKALSGGERNRLLLAKLFTHPANVLIMDEPTNDLDMETLELLEELLLDYPGTLLLVSHDRAFLDNVVTSTLVFEGDGRITEYVGGYDDWLRQRGAILPVAKKSTAQTSTSSTQPKQKPTKSGHGPGDKKLSYKAQRELDLLPGKIQDIETELTKIQTEMSSPDFYKQSGEKIAAMTTRLAEVESELANCYQRWEVLEKEANKGMAKPI</sequence>
<dbReference type="InterPro" id="IPR003593">
    <property type="entry name" value="AAA+_ATPase"/>
</dbReference>
<dbReference type="InterPro" id="IPR037118">
    <property type="entry name" value="Val-tRNA_synth_C_sf"/>
</dbReference>
<feature type="region of interest" description="Disordered" evidence="10">
    <location>
        <begin position="569"/>
        <end position="597"/>
    </location>
</feature>
<accession>A0A450TQM4</accession>
<evidence type="ECO:0000259" key="11">
    <source>
        <dbReference type="PROSITE" id="PS50893"/>
    </source>
</evidence>
<keyword evidence="5 9" id="KW-0378">Hydrolase</keyword>
<dbReference type="PANTHER" id="PTHR42855:SF1">
    <property type="entry name" value="ABC TRANSPORTER DOMAIN-CONTAINING PROTEIN"/>
    <property type="match status" value="1"/>
</dbReference>
<evidence type="ECO:0000256" key="6">
    <source>
        <dbReference type="ARBA" id="ARBA00022840"/>
    </source>
</evidence>
<feature type="domain" description="ABC transporter" evidence="11">
    <location>
        <begin position="320"/>
        <end position="569"/>
    </location>
</feature>
<reference evidence="12" key="1">
    <citation type="submission" date="2019-02" db="EMBL/GenBank/DDBJ databases">
        <authorList>
            <person name="Gruber-Vodicka R. H."/>
            <person name="Seah K. B. B."/>
        </authorList>
    </citation>
    <scope>NUCLEOTIDE SEQUENCE</scope>
    <source>
        <strain evidence="12">BECK_BZ131</strain>
    </source>
</reference>
<keyword evidence="9" id="KW-0175">Coiled coil</keyword>
<keyword evidence="3 9" id="KW-0547">Nucleotide-binding</keyword>
<feature type="binding site" evidence="9">
    <location>
        <begin position="352"/>
        <end position="359"/>
    </location>
    <ligand>
        <name>ATP</name>
        <dbReference type="ChEBI" id="CHEBI:30616"/>
        <label>2</label>
    </ligand>
</feature>
<dbReference type="CDD" id="cd03221">
    <property type="entry name" value="ABCF_EF-3"/>
    <property type="match status" value="2"/>
</dbReference>
<evidence type="ECO:0000256" key="4">
    <source>
        <dbReference type="ARBA" id="ARBA00022763"/>
    </source>
</evidence>
<evidence type="ECO:0000256" key="7">
    <source>
        <dbReference type="ARBA" id="ARBA00023125"/>
    </source>
</evidence>
<dbReference type="GO" id="GO:0003677">
    <property type="term" value="F:DNA binding"/>
    <property type="evidence" value="ECO:0007669"/>
    <property type="project" value="UniProtKB-UniRule"/>
</dbReference>
<dbReference type="Pfam" id="PF12848">
    <property type="entry name" value="ABC_tran_Xtn"/>
    <property type="match status" value="1"/>
</dbReference>
<keyword evidence="4 9" id="KW-0227">DNA damage</keyword>
<dbReference type="SUPFAM" id="SSF52540">
    <property type="entry name" value="P-loop containing nucleoside triphosphate hydrolases"/>
    <property type="match status" value="2"/>
</dbReference>
<comment type="subcellular location">
    <subcellularLocation>
        <location evidence="9">Cytoplasm</location>
    </subcellularLocation>
    <text evidence="9">Associates with ribosomes.</text>
</comment>
<dbReference type="FunFam" id="3.40.50.300:FF:000011">
    <property type="entry name" value="Putative ABC transporter ATP-binding component"/>
    <property type="match status" value="1"/>
</dbReference>
<dbReference type="GO" id="GO:0005737">
    <property type="term" value="C:cytoplasm"/>
    <property type="evidence" value="ECO:0007669"/>
    <property type="project" value="UniProtKB-SubCell"/>
</dbReference>
<dbReference type="InterPro" id="IPR027417">
    <property type="entry name" value="P-loop_NTPase"/>
</dbReference>
<dbReference type="InterPro" id="IPR043686">
    <property type="entry name" value="Uup"/>
</dbReference>
<dbReference type="PROSITE" id="PS00211">
    <property type="entry name" value="ABC_TRANSPORTER_1"/>
    <property type="match status" value="1"/>
</dbReference>
<name>A0A450TQM4_9GAMM</name>
<protein>
    <recommendedName>
        <fullName evidence="9">ATP-binding protein Uup</fullName>
        <ecNumber evidence="9">3.6.1.-</ecNumber>
    </recommendedName>
</protein>
<dbReference type="Pfam" id="PF00005">
    <property type="entry name" value="ABC_tran"/>
    <property type="match status" value="2"/>
</dbReference>
<evidence type="ECO:0000256" key="5">
    <source>
        <dbReference type="ARBA" id="ARBA00022801"/>
    </source>
</evidence>
<evidence type="ECO:0000256" key="9">
    <source>
        <dbReference type="HAMAP-Rule" id="MF_00848"/>
    </source>
</evidence>
<keyword evidence="7 9" id="KW-0238">DNA-binding</keyword>
<evidence type="ECO:0000256" key="2">
    <source>
        <dbReference type="ARBA" id="ARBA00022737"/>
    </source>
</evidence>
<dbReference type="InterPro" id="IPR017871">
    <property type="entry name" value="ABC_transporter-like_CS"/>
</dbReference>
<proteinExistence type="inferred from homology"/>
<dbReference type="AlphaFoldDB" id="A0A450TQM4"/>
<comment type="catalytic activity">
    <reaction evidence="9">
        <text>ATP + H2O = ADP + phosphate + H(+)</text>
        <dbReference type="Rhea" id="RHEA:13065"/>
        <dbReference type="ChEBI" id="CHEBI:15377"/>
        <dbReference type="ChEBI" id="CHEBI:15378"/>
        <dbReference type="ChEBI" id="CHEBI:30616"/>
        <dbReference type="ChEBI" id="CHEBI:43474"/>
        <dbReference type="ChEBI" id="CHEBI:456216"/>
    </reaction>
</comment>
<dbReference type="InterPro" id="IPR032781">
    <property type="entry name" value="ABC_tran_Xtn"/>
</dbReference>
<gene>
    <name evidence="9" type="primary">uup</name>
    <name evidence="12" type="ORF">BECKFW1821C_GA0114237_10239</name>
</gene>
<evidence type="ECO:0000256" key="3">
    <source>
        <dbReference type="ARBA" id="ARBA00022741"/>
    </source>
</evidence>
<dbReference type="InterPro" id="IPR003439">
    <property type="entry name" value="ABC_transporter-like_ATP-bd"/>
</dbReference>
<dbReference type="InterPro" id="IPR032524">
    <property type="entry name" value="ABC_tran_C"/>
</dbReference>
<dbReference type="Gene3D" id="3.40.50.300">
    <property type="entry name" value="P-loop containing nucleotide triphosphate hydrolases"/>
    <property type="match status" value="2"/>
</dbReference>
<evidence type="ECO:0000256" key="8">
    <source>
        <dbReference type="ARBA" id="ARBA00023204"/>
    </source>
</evidence>
<keyword evidence="2 9" id="KW-0677">Repeat</keyword>
<keyword evidence="6 9" id="KW-0067">ATP-binding</keyword>
<dbReference type="GO" id="GO:0005524">
    <property type="term" value="F:ATP binding"/>
    <property type="evidence" value="ECO:0007669"/>
    <property type="project" value="UniProtKB-UniRule"/>
</dbReference>
<feature type="coiled-coil region" evidence="9">
    <location>
        <begin position="640"/>
        <end position="667"/>
    </location>
</feature>
<keyword evidence="1 9" id="KW-0963">Cytoplasm</keyword>
<feature type="compositionally biased region" description="Low complexity" evidence="10">
    <location>
        <begin position="569"/>
        <end position="589"/>
    </location>
</feature>
<dbReference type="PANTHER" id="PTHR42855">
    <property type="entry name" value="ABC TRANSPORTER ATP-BINDING SUBUNIT"/>
    <property type="match status" value="1"/>
</dbReference>
<dbReference type="HAMAP" id="MF_00848">
    <property type="entry name" value="Uup"/>
    <property type="match status" value="1"/>
</dbReference>
<evidence type="ECO:0000256" key="1">
    <source>
        <dbReference type="ARBA" id="ARBA00022490"/>
    </source>
</evidence>
<evidence type="ECO:0000256" key="10">
    <source>
        <dbReference type="SAM" id="MobiDB-lite"/>
    </source>
</evidence>
<comment type="function">
    <text evidence="9">Probably plays a role in ribosome assembly or function. May be involved in resolution of branched DNA intermediates that result from template switching in postreplication gaps. Binds DNA and has ATPase activity.</text>
</comment>
<dbReference type="Gene3D" id="1.10.287.380">
    <property type="entry name" value="Valyl-tRNA synthetase, C-terminal domain"/>
    <property type="match status" value="1"/>
</dbReference>
<dbReference type="EMBL" id="CAADFE010000023">
    <property type="protein sequence ID" value="VFJ70430.1"/>
    <property type="molecule type" value="Genomic_DNA"/>
</dbReference>
<feature type="binding site" evidence="9">
    <location>
        <begin position="36"/>
        <end position="43"/>
    </location>
    <ligand>
        <name>ATP</name>
        <dbReference type="ChEBI" id="CHEBI:30616"/>
        <label>1</label>
    </ligand>
</feature>
<feature type="domain" description="ABC transporter" evidence="11">
    <location>
        <begin position="4"/>
        <end position="253"/>
    </location>
</feature>
<comment type="similarity">
    <text evidence="9">Belongs to the ABC transporter superfamily. ABCF family. Uup subfamily.</text>
</comment>
<dbReference type="PROSITE" id="PS50893">
    <property type="entry name" value="ABC_TRANSPORTER_2"/>
    <property type="match status" value="2"/>
</dbReference>
<dbReference type="GO" id="GO:0006281">
    <property type="term" value="P:DNA repair"/>
    <property type="evidence" value="ECO:0007669"/>
    <property type="project" value="UniProtKB-KW"/>
</dbReference>